<organism evidence="1">
    <name type="scientific">marine sediment metagenome</name>
    <dbReference type="NCBI Taxonomy" id="412755"/>
    <lineage>
        <taxon>unclassified sequences</taxon>
        <taxon>metagenomes</taxon>
        <taxon>ecological metagenomes</taxon>
    </lineage>
</organism>
<dbReference type="AlphaFoldDB" id="X1FQ53"/>
<gene>
    <name evidence="1" type="ORF">S03H2_25134</name>
</gene>
<protein>
    <recommendedName>
        <fullName evidence="2">PKD domain-containing protein</fullName>
    </recommendedName>
</protein>
<proteinExistence type="predicted"/>
<evidence type="ECO:0008006" key="2">
    <source>
        <dbReference type="Google" id="ProtNLM"/>
    </source>
</evidence>
<reference evidence="1" key="1">
    <citation type="journal article" date="2014" name="Front. Microbiol.">
        <title>High frequency of phylogenetically diverse reductive dehalogenase-homologous genes in deep subseafloor sedimentary metagenomes.</title>
        <authorList>
            <person name="Kawai M."/>
            <person name="Futagami T."/>
            <person name="Toyoda A."/>
            <person name="Takaki Y."/>
            <person name="Nishi S."/>
            <person name="Hori S."/>
            <person name="Arai W."/>
            <person name="Tsubouchi T."/>
            <person name="Morono Y."/>
            <person name="Uchiyama I."/>
            <person name="Ito T."/>
            <person name="Fujiyama A."/>
            <person name="Inagaki F."/>
            <person name="Takami H."/>
        </authorList>
    </citation>
    <scope>NUCLEOTIDE SEQUENCE</scope>
    <source>
        <strain evidence="1">Expedition CK06-06</strain>
    </source>
</reference>
<comment type="caution">
    <text evidence="1">The sequence shown here is derived from an EMBL/GenBank/DDBJ whole genome shotgun (WGS) entry which is preliminary data.</text>
</comment>
<name>X1FQ53_9ZZZZ</name>
<evidence type="ECO:0000313" key="1">
    <source>
        <dbReference type="EMBL" id="GAH31469.1"/>
    </source>
</evidence>
<dbReference type="EMBL" id="BARU01014140">
    <property type="protein sequence ID" value="GAH31469.1"/>
    <property type="molecule type" value="Genomic_DNA"/>
</dbReference>
<feature type="non-terminal residue" evidence="1">
    <location>
        <position position="1"/>
    </location>
</feature>
<accession>X1FQ53</accession>
<feature type="non-terminal residue" evidence="1">
    <location>
        <position position="170"/>
    </location>
</feature>
<sequence>VYRHVVDELGNAQRVTVGAAKSYVQLKQMFSIRLTPDNAEVLPNGSLTLQATFAETLPPGSSVTWHWSMSGPGSLVPTPTSSIPAAATYTAGSGIGDAYVSVYAYVDVGGSDLHNLYILPQTNHVKITLNPQTIPIRFQAFKLSGACNPSYPYMVCATAFGGILFPKLPA</sequence>